<evidence type="ECO:0000256" key="3">
    <source>
        <dbReference type="ARBA" id="ARBA00022490"/>
    </source>
</evidence>
<dbReference type="Pfam" id="PF14811">
    <property type="entry name" value="TPD"/>
    <property type="match status" value="1"/>
</dbReference>
<dbReference type="PANTHER" id="PTHR31661:SF1">
    <property type="entry name" value="CDAN1-INTERACTING NUCLEASE 1"/>
    <property type="match status" value="1"/>
</dbReference>
<evidence type="ECO:0000313" key="6">
    <source>
        <dbReference type="EMBL" id="KAK7103566.1"/>
    </source>
</evidence>
<evidence type="ECO:0000313" key="7">
    <source>
        <dbReference type="Proteomes" id="UP001374579"/>
    </source>
</evidence>
<reference evidence="6 7" key="1">
    <citation type="submission" date="2024-02" db="EMBL/GenBank/DDBJ databases">
        <title>Chromosome-scale genome assembly of the rough periwinkle Littorina saxatilis.</title>
        <authorList>
            <person name="De Jode A."/>
            <person name="Faria R."/>
            <person name="Formenti G."/>
            <person name="Sims Y."/>
            <person name="Smith T.P."/>
            <person name="Tracey A."/>
            <person name="Wood J.M.D."/>
            <person name="Zagrodzka Z.B."/>
            <person name="Johannesson K."/>
            <person name="Butlin R.K."/>
            <person name="Leder E.H."/>
        </authorList>
    </citation>
    <scope>NUCLEOTIDE SEQUENCE [LARGE SCALE GENOMIC DNA]</scope>
    <source>
        <strain evidence="6">Snail1</strain>
        <tissue evidence="6">Muscle</tissue>
    </source>
</reference>
<evidence type="ECO:0000256" key="1">
    <source>
        <dbReference type="ARBA" id="ARBA00004123"/>
    </source>
</evidence>
<comment type="caution">
    <text evidence="6">The sequence shown here is derived from an EMBL/GenBank/DDBJ whole genome shotgun (WGS) entry which is preliminary data.</text>
</comment>
<gene>
    <name evidence="6" type="ORF">V1264_018438</name>
</gene>
<dbReference type="GO" id="GO:0005737">
    <property type="term" value="C:cytoplasm"/>
    <property type="evidence" value="ECO:0007669"/>
    <property type="project" value="UniProtKB-SubCell"/>
</dbReference>
<dbReference type="EMBL" id="JBAMIC010000008">
    <property type="protein sequence ID" value="KAK7103566.1"/>
    <property type="molecule type" value="Genomic_DNA"/>
</dbReference>
<organism evidence="6 7">
    <name type="scientific">Littorina saxatilis</name>
    <dbReference type="NCBI Taxonomy" id="31220"/>
    <lineage>
        <taxon>Eukaryota</taxon>
        <taxon>Metazoa</taxon>
        <taxon>Spiralia</taxon>
        <taxon>Lophotrochozoa</taxon>
        <taxon>Mollusca</taxon>
        <taxon>Gastropoda</taxon>
        <taxon>Caenogastropoda</taxon>
        <taxon>Littorinimorpha</taxon>
        <taxon>Littorinoidea</taxon>
        <taxon>Littorinidae</taxon>
        <taxon>Littorina</taxon>
    </lineage>
</organism>
<accession>A0AAN9BED0</accession>
<evidence type="ECO:0000256" key="4">
    <source>
        <dbReference type="ARBA" id="ARBA00023242"/>
    </source>
</evidence>
<dbReference type="GO" id="GO:0005634">
    <property type="term" value="C:nucleus"/>
    <property type="evidence" value="ECO:0007669"/>
    <property type="project" value="UniProtKB-SubCell"/>
</dbReference>
<dbReference type="Proteomes" id="UP001374579">
    <property type="component" value="Unassembled WGS sequence"/>
</dbReference>
<evidence type="ECO:0000256" key="5">
    <source>
        <dbReference type="ARBA" id="ARBA00023480"/>
    </source>
</evidence>
<keyword evidence="3" id="KW-0963">Cytoplasm</keyword>
<dbReference type="InterPro" id="IPR029404">
    <property type="entry name" value="CDIN1"/>
</dbReference>
<keyword evidence="7" id="KW-1185">Reference proteome</keyword>
<keyword evidence="4" id="KW-0539">Nucleus</keyword>
<name>A0AAN9BED0_9CAEN</name>
<dbReference type="PANTHER" id="PTHR31661">
    <property type="entry name" value="SIMILAR TO CDNA SEQUENCE BC052040"/>
    <property type="match status" value="1"/>
</dbReference>
<dbReference type="AlphaFoldDB" id="A0AAN9BED0"/>
<proteinExistence type="predicted"/>
<evidence type="ECO:0000256" key="2">
    <source>
        <dbReference type="ARBA" id="ARBA00004496"/>
    </source>
</evidence>
<protein>
    <recommendedName>
        <fullName evidence="5">CDAN1-interacting nuclease 1</fullName>
    </recommendedName>
</protein>
<sequence>MKLSLYLELKEIIPKCRSRRQLKRSVGIMYPEIPIETIGSIYSQEYQRKMKKTHHKHNSPERRKLYYDMFFEKAANKEKHIIINMARKFDLSPCMLARILMDEYLEQNPKPRHFEQTTPKRMIISQLFKNPQKLPHVVLAMAVHEAVIADEHYGPFPDNIKRAVGFEHEQKLCKWCQDNDIHFMSEDDMRKEGYDKTPDVKLLIPIAVDGYAINWIESKASFGDEESHTTYVRDQLGPYTNRFGPGLVIYWFGFIDALDCQREHGIAVSDGLPKTVEKINPELWAKNLDWEFPKAPRWDPFDFEF</sequence>
<comment type="subcellular location">
    <subcellularLocation>
        <location evidence="2">Cytoplasm</location>
    </subcellularLocation>
    <subcellularLocation>
        <location evidence="1">Nucleus</location>
    </subcellularLocation>
</comment>